<dbReference type="AlphaFoldDB" id="M0NFE3"/>
<evidence type="ECO:0000313" key="3">
    <source>
        <dbReference type="Proteomes" id="UP000011625"/>
    </source>
</evidence>
<keyword evidence="3" id="KW-1185">Reference proteome</keyword>
<feature type="region of interest" description="Disordered" evidence="1">
    <location>
        <begin position="176"/>
        <end position="347"/>
    </location>
</feature>
<feature type="compositionally biased region" description="Polar residues" evidence="1">
    <location>
        <begin position="196"/>
        <end position="219"/>
    </location>
</feature>
<evidence type="ECO:0000313" key="2">
    <source>
        <dbReference type="EMBL" id="EMA55410.1"/>
    </source>
</evidence>
<feature type="compositionally biased region" description="Low complexity" evidence="1">
    <location>
        <begin position="220"/>
        <end position="276"/>
    </location>
</feature>
<dbReference type="Proteomes" id="UP000011625">
    <property type="component" value="Unassembled WGS sequence"/>
</dbReference>
<proteinExistence type="predicted"/>
<organism evidence="2 3">
    <name type="scientific">Halococcus salifodinae DSM 8989</name>
    <dbReference type="NCBI Taxonomy" id="1227456"/>
    <lineage>
        <taxon>Archaea</taxon>
        <taxon>Methanobacteriati</taxon>
        <taxon>Methanobacteriota</taxon>
        <taxon>Stenosarchaea group</taxon>
        <taxon>Halobacteria</taxon>
        <taxon>Halobacteriales</taxon>
        <taxon>Halococcaceae</taxon>
        <taxon>Halococcus</taxon>
    </lineage>
</organism>
<dbReference type="PATRIC" id="fig|1227456.3.peg.325"/>
<protein>
    <submittedName>
        <fullName evidence="2">Uncharacterized protein</fullName>
    </submittedName>
</protein>
<feature type="compositionally biased region" description="Acidic residues" evidence="1">
    <location>
        <begin position="320"/>
        <end position="347"/>
    </location>
</feature>
<sequence>MEYSDSSMTDRRRAVALSLVIVLLSSVVSVAALAPTAAQTEPTDGQRNGSVSGAETPGAAFSIAIGVQGTETEATVECRALDAALANATTNGSVAAVVADETRAIAERLDGLSTRHRTLSTRNTSANDTRKAVLRAKRTTLDCRLDRLSTAAAALPPDVRSAHDITDRRLSMLSTRVNAGGEGIESGRVDSRHDGTNGTVTTGEPQPRNASTTQLPKEQTPTATATELETPTETATETATETPTATETATATKTTTATATPTPTTDPTPTAESTTTDDSAGTDRPTASDKSPDDGEGDTEETDDDGGSDTDESDGRTNDEGDNDDEADNDGEDSDDEADNDEDTNDE</sequence>
<evidence type="ECO:0000256" key="1">
    <source>
        <dbReference type="SAM" id="MobiDB-lite"/>
    </source>
</evidence>
<feature type="compositionally biased region" description="Basic and acidic residues" evidence="1">
    <location>
        <begin position="185"/>
        <end position="195"/>
    </location>
</feature>
<gene>
    <name evidence="2" type="ORF">C450_01549</name>
</gene>
<accession>M0NFE3</accession>
<reference evidence="2 3" key="1">
    <citation type="journal article" date="2014" name="PLoS Genet.">
        <title>Phylogenetically driven sequencing of extremely halophilic archaea reveals strategies for static and dynamic osmo-response.</title>
        <authorList>
            <person name="Becker E.A."/>
            <person name="Seitzer P.M."/>
            <person name="Tritt A."/>
            <person name="Larsen D."/>
            <person name="Krusor M."/>
            <person name="Yao A.I."/>
            <person name="Wu D."/>
            <person name="Madern D."/>
            <person name="Eisen J.A."/>
            <person name="Darling A.E."/>
            <person name="Facciotti M.T."/>
        </authorList>
    </citation>
    <scope>NUCLEOTIDE SEQUENCE [LARGE SCALE GENOMIC DNA]</scope>
    <source>
        <strain evidence="2 3">DSM 8989</strain>
    </source>
</reference>
<comment type="caution">
    <text evidence="2">The sequence shown here is derived from an EMBL/GenBank/DDBJ whole genome shotgun (WGS) entry which is preliminary data.</text>
</comment>
<name>M0NFE3_9EURY</name>
<dbReference type="EMBL" id="AOME01000013">
    <property type="protein sequence ID" value="EMA55410.1"/>
    <property type="molecule type" value="Genomic_DNA"/>
</dbReference>
<feature type="compositionally biased region" description="Acidic residues" evidence="1">
    <location>
        <begin position="294"/>
        <end position="312"/>
    </location>
</feature>